<dbReference type="OrthoDB" id="10013007at2759"/>
<feature type="compositionally biased region" description="Low complexity" evidence="2">
    <location>
        <begin position="431"/>
        <end position="444"/>
    </location>
</feature>
<keyword evidence="5" id="KW-1185">Reference proteome</keyword>
<accession>A0A8C5AL17</accession>
<evidence type="ECO:0000313" key="5">
    <source>
        <dbReference type="Proteomes" id="UP000694546"/>
    </source>
</evidence>
<sequence>MAQEDPLYDFPEPAPSSDIKRVVHQRAQGSLKSVSVLDRLLLTVPVWLQLPINPATALHILQKEPPGAFLVRNSRTSRRNVLCVRLTDDSVPSFVQQFGIREQHSTFCLESSAISFPDLPRLIAFYCVSRDVLPFPLELPEAIAKANSHKQLESISHMGIEFWSSQLNYRGPRGTPKAKDHDKTDPGATENSPQTPAAQFPPASASDSLPQPHPANQIPQLPPSHAACSQSMTSPTVFQKLCPITTRSPRELDCGSGALCFVNPLFIQPQSVLHRRQLFKRSLKVRVSTETSSFLSPPLAPPPPPPLMPKTRGKCKAKLALEALPPQCPPKGQTSPRPGAHATLTQEALMGVPPGSPGPGGQEEERTKVPVPVEVGLIPAGQEARDADDAEAESDYIERPFVHRQASAPGSPFLSHTPSPMECPPPFLKASLSPHNSPSLSPYQSPSPSPMLPYSLTPFATPCASPTAEDAYHVPCSTASRPAPENAAEGGQERGDWEEKENEDDESSKDEGEEAMGLLLEELYASSLNNPACCGSLGSSEGEDEESLSPSPLPQLGVCPLTSSSNLP</sequence>
<evidence type="ECO:0000256" key="1">
    <source>
        <dbReference type="PROSITE-ProRule" id="PRU00191"/>
    </source>
</evidence>
<dbReference type="AlphaFoldDB" id="A0A8C5AL17"/>
<reference evidence="4" key="1">
    <citation type="submission" date="2025-08" db="UniProtKB">
        <authorList>
            <consortium name="Ensembl"/>
        </authorList>
    </citation>
    <scope>IDENTIFICATION</scope>
</reference>
<protein>
    <submittedName>
        <fullName evidence="4">Ras and Rab interactor 2-like</fullName>
    </submittedName>
</protein>
<dbReference type="InterPro" id="IPR036860">
    <property type="entry name" value="SH2_dom_sf"/>
</dbReference>
<dbReference type="GeneTree" id="ENSGT00940000165459"/>
<dbReference type="SUPFAM" id="SSF55550">
    <property type="entry name" value="SH2 domain"/>
    <property type="match status" value="1"/>
</dbReference>
<evidence type="ECO:0000256" key="2">
    <source>
        <dbReference type="SAM" id="MobiDB-lite"/>
    </source>
</evidence>
<feature type="compositionally biased region" description="Low complexity" evidence="2">
    <location>
        <begin position="548"/>
        <end position="557"/>
    </location>
</feature>
<dbReference type="PROSITE" id="PS50001">
    <property type="entry name" value="SH2"/>
    <property type="match status" value="1"/>
</dbReference>
<reference evidence="4" key="2">
    <citation type="submission" date="2025-09" db="UniProtKB">
        <authorList>
            <consortium name="Ensembl"/>
        </authorList>
    </citation>
    <scope>IDENTIFICATION</scope>
</reference>
<feature type="domain" description="SH2" evidence="3">
    <location>
        <begin position="47"/>
        <end position="141"/>
    </location>
</feature>
<dbReference type="Proteomes" id="UP000694546">
    <property type="component" value="Chromosome 7"/>
</dbReference>
<dbReference type="KEGG" id="gmh:115546926"/>
<feature type="region of interest" description="Disordered" evidence="2">
    <location>
        <begin position="383"/>
        <end position="568"/>
    </location>
</feature>
<dbReference type="SMART" id="SM00252">
    <property type="entry name" value="SH2"/>
    <property type="match status" value="1"/>
</dbReference>
<evidence type="ECO:0000313" key="4">
    <source>
        <dbReference type="Ensembl" id="ENSGMOP00000033204.1"/>
    </source>
</evidence>
<dbReference type="Gene3D" id="3.30.505.10">
    <property type="entry name" value="SH2 domain"/>
    <property type="match status" value="1"/>
</dbReference>
<dbReference type="RefSeq" id="XP_030216622.1">
    <property type="nucleotide sequence ID" value="XM_030360762.1"/>
</dbReference>
<dbReference type="RefSeq" id="XP_030216621.1">
    <property type="nucleotide sequence ID" value="XM_030360761.1"/>
</dbReference>
<dbReference type="PANTHER" id="PTHR15832:SF2">
    <property type="entry name" value="SH2 DOMAIN-CONTAINING PROTEIN"/>
    <property type="match status" value="1"/>
</dbReference>
<keyword evidence="1" id="KW-0727">SH2 domain</keyword>
<evidence type="ECO:0000259" key="3">
    <source>
        <dbReference type="PROSITE" id="PS50001"/>
    </source>
</evidence>
<feature type="region of interest" description="Disordered" evidence="2">
    <location>
        <begin position="171"/>
        <end position="230"/>
    </location>
</feature>
<proteinExistence type="predicted"/>
<organism evidence="4 5">
    <name type="scientific">Gadus morhua</name>
    <name type="common">Atlantic cod</name>
    <dbReference type="NCBI Taxonomy" id="8049"/>
    <lineage>
        <taxon>Eukaryota</taxon>
        <taxon>Metazoa</taxon>
        <taxon>Chordata</taxon>
        <taxon>Craniata</taxon>
        <taxon>Vertebrata</taxon>
        <taxon>Euteleostomi</taxon>
        <taxon>Actinopterygii</taxon>
        <taxon>Neopterygii</taxon>
        <taxon>Teleostei</taxon>
        <taxon>Neoteleostei</taxon>
        <taxon>Acanthomorphata</taxon>
        <taxon>Zeiogadaria</taxon>
        <taxon>Gadariae</taxon>
        <taxon>Gadiformes</taxon>
        <taxon>Gadoidei</taxon>
        <taxon>Gadidae</taxon>
        <taxon>Gadus</taxon>
    </lineage>
</organism>
<dbReference type="PANTHER" id="PTHR15832">
    <property type="entry name" value="SHC (SRC HOMOLOGY DOMAIN C-TERMINAL) ADAPTOR HOMOLOG"/>
    <property type="match status" value="1"/>
</dbReference>
<dbReference type="Ensembl" id="ENSGMOT00000055181.1">
    <property type="protein sequence ID" value="ENSGMOP00000033204.1"/>
    <property type="gene ID" value="ENSGMOG00000034818.1"/>
</dbReference>
<dbReference type="GeneID" id="115546926"/>
<dbReference type="Pfam" id="PF00017">
    <property type="entry name" value="SH2"/>
    <property type="match status" value="1"/>
</dbReference>
<name>A0A8C5AL17_GADMO</name>
<feature type="compositionally biased region" description="Acidic residues" evidence="2">
    <location>
        <begin position="498"/>
        <end position="514"/>
    </location>
</feature>
<feature type="compositionally biased region" description="Acidic residues" evidence="2">
    <location>
        <begin position="386"/>
        <end position="395"/>
    </location>
</feature>
<gene>
    <name evidence="4" type="primary">LOC115546926</name>
</gene>
<dbReference type="InterPro" id="IPR000980">
    <property type="entry name" value="SH2"/>
</dbReference>